<name>F2UQA4_SALR5</name>
<evidence type="ECO:0000259" key="8">
    <source>
        <dbReference type="PROSITE" id="PS50988"/>
    </source>
</evidence>
<dbReference type="STRING" id="946362.F2UQA4"/>
<evidence type="ECO:0000313" key="9">
    <source>
        <dbReference type="EMBL" id="EGD79772.1"/>
    </source>
</evidence>
<dbReference type="GO" id="GO:0003723">
    <property type="term" value="F:RNA binding"/>
    <property type="evidence" value="ECO:0007669"/>
    <property type="project" value="UniProtKB-KW"/>
</dbReference>
<proteinExistence type="inferred from homology"/>
<dbReference type="RefSeq" id="XP_004988721.1">
    <property type="nucleotide sequence ID" value="XM_004988664.1"/>
</dbReference>
<keyword evidence="6 9" id="KW-0687">Ribonucleoprotein</keyword>
<evidence type="ECO:0000256" key="1">
    <source>
        <dbReference type="ARBA" id="ARBA00004496"/>
    </source>
</evidence>
<accession>F2UQA4</accession>
<dbReference type="OMA" id="WWYEWLK"/>
<dbReference type="GO" id="GO:0005737">
    <property type="term" value="C:cytoplasm"/>
    <property type="evidence" value="ECO:0007669"/>
    <property type="project" value="UniProtKB-SubCell"/>
</dbReference>
<dbReference type="Proteomes" id="UP000007799">
    <property type="component" value="Unassembled WGS sequence"/>
</dbReference>
<feature type="region of interest" description="Disordered" evidence="7">
    <location>
        <begin position="331"/>
        <end position="387"/>
    </location>
</feature>
<dbReference type="GO" id="GO:0046872">
    <property type="term" value="F:metal ion binding"/>
    <property type="evidence" value="ECO:0007669"/>
    <property type="project" value="UniProtKB-KW"/>
</dbReference>
<feature type="compositionally biased region" description="Basic and acidic residues" evidence="7">
    <location>
        <begin position="361"/>
        <end position="387"/>
    </location>
</feature>
<dbReference type="AlphaFoldDB" id="F2UQA4"/>
<comment type="subcellular location">
    <subcellularLocation>
        <location evidence="1">Cytoplasm</location>
    </subcellularLocation>
</comment>
<dbReference type="GO" id="GO:1990904">
    <property type="term" value="C:ribonucleoprotein complex"/>
    <property type="evidence" value="ECO:0007669"/>
    <property type="project" value="UniProtKB-KW"/>
</dbReference>
<dbReference type="PANTHER" id="PTHR14202:SF0">
    <property type="entry name" value="RNA-BINDING PROTEIN RO60"/>
    <property type="match status" value="1"/>
</dbReference>
<dbReference type="eggNOG" id="KOG4465">
    <property type="taxonomic scope" value="Eukaryota"/>
</dbReference>
<dbReference type="Gene3D" id="3.40.50.410">
    <property type="entry name" value="von Willebrand factor, type A domain"/>
    <property type="match status" value="2"/>
</dbReference>
<keyword evidence="3" id="KW-0963">Cytoplasm</keyword>
<feature type="domain" description="TROVE" evidence="8">
    <location>
        <begin position="16"/>
        <end position="466"/>
    </location>
</feature>
<evidence type="ECO:0000256" key="3">
    <source>
        <dbReference type="ARBA" id="ARBA00022490"/>
    </source>
</evidence>
<feature type="compositionally biased region" description="Acidic residues" evidence="7">
    <location>
        <begin position="294"/>
        <end position="303"/>
    </location>
</feature>
<dbReference type="GeneID" id="16069256"/>
<feature type="compositionally biased region" description="Acidic residues" evidence="7">
    <location>
        <begin position="351"/>
        <end position="360"/>
    </location>
</feature>
<comment type="similarity">
    <text evidence="2">Belongs to the Ro 60 kDa family.</text>
</comment>
<dbReference type="InterPro" id="IPR008858">
    <property type="entry name" value="TROVE_dom"/>
</dbReference>
<keyword evidence="4" id="KW-0479">Metal-binding</keyword>
<feature type="region of interest" description="Disordered" evidence="7">
    <location>
        <begin position="289"/>
        <end position="312"/>
    </location>
</feature>
<gene>
    <name evidence="9" type="ORF">PTSG_10757</name>
</gene>
<dbReference type="InterPro" id="IPR037214">
    <property type="entry name" value="TROVE_dom_sf"/>
</dbReference>
<evidence type="ECO:0000256" key="6">
    <source>
        <dbReference type="ARBA" id="ARBA00023274"/>
    </source>
</evidence>
<organism evidence="10">
    <name type="scientific">Salpingoeca rosetta (strain ATCC 50818 / BSB-021)</name>
    <dbReference type="NCBI Taxonomy" id="946362"/>
    <lineage>
        <taxon>Eukaryota</taxon>
        <taxon>Choanoflagellata</taxon>
        <taxon>Craspedida</taxon>
        <taxon>Salpingoecidae</taxon>
        <taxon>Salpingoeca</taxon>
    </lineage>
</organism>
<sequence>MASRPGQMQKQHAHEVENSAGGFVFKVSDMTRALRFLILGSDSGTYYASARKLTRDNAQCLQRLLDGGQGAELVDLVRTVSVEGRAAKQDPTLFALALCAKQGDTATRQRAFAVLSEVCRIPTHLFMFLEFCRLFVDGKGFGRAQQRAVAAWYNGKPADKLAHAMTKYKQRNKWRHGDVLRLAHAKPADAAHNALYAYATKGKDALAQAALWTEDETTRELHAFLTALHGLAAEEDVGNVVAAIGEHALVREHIPTRFLSCKRVWLAMLPGMPFTALVRNLATMSRIGLFPTPPEDEDGEPEQAESSVLPLQRRLAGLRVSPRYNVRRNPRRKCAKLGSVGDDGRRRHESMDDDEDEDEEARTKREEKQRKEEARRKRREAAEVRDRITAEDQQRALDLVCEKLGDEAALRRARVHPFSVLLALSTYAQGQGFRSSAGEWTPHPRVIASLDRAFDASFANVAPTNERYLLALDVSGSMSVPIMNSPLTARDATAALACVTLRTEEHVDVVAFCHELTRLDIPRTAPLQEVVETIQHRSFGRTDCALPMLYATQHKMDVDVFVVYTDSETWYGGTHPCDALRQYRATMNKPNAKLIVVGMTSTGFTIADPRDPNMLDVVGFDANAPLLMAAFARGDLAAR</sequence>
<reference evidence="9" key="1">
    <citation type="submission" date="2009-08" db="EMBL/GenBank/DDBJ databases">
        <title>Annotation of Salpingoeca rosetta.</title>
        <authorList>
            <consortium name="The Broad Institute Genome Sequencing Platform"/>
            <person name="Russ C."/>
            <person name="Cuomo C."/>
            <person name="Burger G."/>
            <person name="Gray M.W."/>
            <person name="Holland P.W.H."/>
            <person name="King N."/>
            <person name="Lang F.B.F."/>
            <person name="Roger A.J."/>
            <person name="Ruiz-Trillo I."/>
            <person name="Young S.K."/>
            <person name="Zeng Q."/>
            <person name="Gargeya S."/>
            <person name="Alvarado L."/>
            <person name="Berlin A."/>
            <person name="Chapman S.B."/>
            <person name="Chen Z."/>
            <person name="Freedman E."/>
            <person name="Gellesch M."/>
            <person name="Goldberg J."/>
            <person name="Griggs A."/>
            <person name="Gujja S."/>
            <person name="Heilman E."/>
            <person name="Heiman D."/>
            <person name="Howarth C."/>
            <person name="Mehta T."/>
            <person name="Neiman D."/>
            <person name="Pearson M."/>
            <person name="Roberts A."/>
            <person name="Saif S."/>
            <person name="Shea T."/>
            <person name="Shenoy N."/>
            <person name="Sisk P."/>
            <person name="Stolte C."/>
            <person name="Sykes S."/>
            <person name="White J."/>
            <person name="Yandava C."/>
            <person name="Haas B."/>
            <person name="Nusbaum C."/>
            <person name="Birren B."/>
        </authorList>
    </citation>
    <scope>NUCLEOTIDE SEQUENCE [LARGE SCALE GENOMIC DNA]</scope>
    <source>
        <strain evidence="9">ATCC 50818</strain>
    </source>
</reference>
<dbReference type="FunCoup" id="F2UQA4">
    <property type="interactions" value="1109"/>
</dbReference>
<protein>
    <submittedName>
        <fullName evidence="9">SS-A/Ro ribonucleoprotein</fullName>
    </submittedName>
</protein>
<dbReference type="EMBL" id="GL832988">
    <property type="protein sequence ID" value="EGD79772.1"/>
    <property type="molecule type" value="Genomic_DNA"/>
</dbReference>
<keyword evidence="5" id="KW-0694">RNA-binding</keyword>
<dbReference type="Pfam" id="PF25045">
    <property type="entry name" value="vWA_Ro60"/>
    <property type="match status" value="1"/>
</dbReference>
<dbReference type="SUPFAM" id="SSF53300">
    <property type="entry name" value="vWA-like"/>
    <property type="match status" value="1"/>
</dbReference>
<dbReference type="KEGG" id="sre:PTSG_10757"/>
<dbReference type="Pfam" id="PF05731">
    <property type="entry name" value="TROVE"/>
    <property type="match status" value="1"/>
</dbReference>
<evidence type="ECO:0000313" key="10">
    <source>
        <dbReference type="Proteomes" id="UP000007799"/>
    </source>
</evidence>
<dbReference type="SUPFAM" id="SSF140864">
    <property type="entry name" value="TROVE domain-like"/>
    <property type="match status" value="2"/>
</dbReference>
<dbReference type="InterPro" id="IPR040322">
    <property type="entry name" value="TROVE2"/>
</dbReference>
<dbReference type="PANTHER" id="PTHR14202">
    <property type="entry name" value="60 KDA RIBONUCLEOPROTEIN SSA/RO"/>
    <property type="match status" value="1"/>
</dbReference>
<evidence type="ECO:0000256" key="2">
    <source>
        <dbReference type="ARBA" id="ARBA00007814"/>
    </source>
</evidence>
<keyword evidence="10" id="KW-1185">Reference proteome</keyword>
<evidence type="ECO:0000256" key="4">
    <source>
        <dbReference type="ARBA" id="ARBA00022723"/>
    </source>
</evidence>
<dbReference type="InParanoid" id="F2UQA4"/>
<evidence type="ECO:0000256" key="5">
    <source>
        <dbReference type="ARBA" id="ARBA00022884"/>
    </source>
</evidence>
<dbReference type="InterPro" id="IPR036465">
    <property type="entry name" value="vWFA_dom_sf"/>
</dbReference>
<dbReference type="PROSITE" id="PS50988">
    <property type="entry name" value="TROVE"/>
    <property type="match status" value="1"/>
</dbReference>
<evidence type="ECO:0000256" key="7">
    <source>
        <dbReference type="SAM" id="MobiDB-lite"/>
    </source>
</evidence>
<dbReference type="InterPro" id="IPR056800">
    <property type="entry name" value="vWA_Ro60"/>
</dbReference>
<dbReference type="OrthoDB" id="6098064at2759"/>